<dbReference type="Pfam" id="PF00702">
    <property type="entry name" value="Hydrolase"/>
    <property type="match status" value="1"/>
</dbReference>
<dbReference type="SUPFAM" id="SSF56784">
    <property type="entry name" value="HAD-like"/>
    <property type="match status" value="1"/>
</dbReference>
<dbReference type="NCBIfam" id="TIGR01509">
    <property type="entry name" value="HAD-SF-IA-v3"/>
    <property type="match status" value="1"/>
</dbReference>
<evidence type="ECO:0000313" key="6">
    <source>
        <dbReference type="Proteomes" id="UP001557465"/>
    </source>
</evidence>
<dbReference type="SFLD" id="SFLDS00003">
    <property type="entry name" value="Haloacid_Dehalogenase"/>
    <property type="match status" value="1"/>
</dbReference>
<comment type="similarity">
    <text evidence="2">Belongs to the HAD-like hydrolase superfamily. CbbY/CbbZ/Gph/YieH family.</text>
</comment>
<dbReference type="SFLD" id="SFLDG01129">
    <property type="entry name" value="C1.5:_HAD__Beta-PGM__Phosphata"/>
    <property type="match status" value="1"/>
</dbReference>
<name>A0ABV3TMN2_9RHOB</name>
<reference evidence="5 6" key="1">
    <citation type="journal article" date="2011" name="Int. J. Syst. Evol. Microbiol.">
        <title>Zhongshania antarctica gen. nov., sp. nov. and Zhongshania guokunii sp. nov., gammaproteobacteria respectively isolated from coastal attached (fast) ice and surface seawater of the Antarctic.</title>
        <authorList>
            <person name="Li H.J."/>
            <person name="Zhang X.Y."/>
            <person name="Chen C.X."/>
            <person name="Zhang Y.J."/>
            <person name="Gao Z.M."/>
            <person name="Yu Y."/>
            <person name="Chen X.L."/>
            <person name="Chen B."/>
            <person name="Zhang Y.Z."/>
        </authorList>
    </citation>
    <scope>NUCLEOTIDE SEQUENCE [LARGE SCALE GENOMIC DNA]</scope>
    <source>
        <strain evidence="5 6">15-R06ZXC-3</strain>
    </source>
</reference>
<comment type="cofactor">
    <cofactor evidence="1">
        <name>Mg(2+)</name>
        <dbReference type="ChEBI" id="CHEBI:18420"/>
    </cofactor>
</comment>
<dbReference type="InterPro" id="IPR023214">
    <property type="entry name" value="HAD_sf"/>
</dbReference>
<dbReference type="PANTHER" id="PTHR46193">
    <property type="entry name" value="6-PHOSPHOGLUCONATE PHOSPHATASE"/>
    <property type="match status" value="1"/>
</dbReference>
<protein>
    <submittedName>
        <fullName evidence="5">HAD family hydrolase</fullName>
    </submittedName>
</protein>
<dbReference type="Proteomes" id="UP001557465">
    <property type="component" value="Unassembled WGS sequence"/>
</dbReference>
<evidence type="ECO:0000256" key="1">
    <source>
        <dbReference type="ARBA" id="ARBA00001946"/>
    </source>
</evidence>
<dbReference type="CDD" id="cd07526">
    <property type="entry name" value="HAD_BPGM_like"/>
    <property type="match status" value="1"/>
</dbReference>
<keyword evidence="3" id="KW-0479">Metal-binding</keyword>
<accession>A0ABV3TMN2</accession>
<keyword evidence="6" id="KW-1185">Reference proteome</keyword>
<sequence length="222" mass="24463">MFDLCIFDCDGVLIDSEIISANMLIAELRNLDVNIDLDYVARNFLGRSYPTVMKQIRFEFGLDLPEDFEARYRARLLAAFETDLRVMPGVSDVIAQLGVSWCVATSSSPQRAQRSLEIVGLDKQVQGRIFTASEVAQGKPAPDLFLHAARQMGADPARCVVIEDSLTGIRAGLAAGMTVWRFTGGSHLHGRPLLRPADAIAQLEFASFDEFFHLGPNMRAAT</sequence>
<dbReference type="GO" id="GO:0016787">
    <property type="term" value="F:hydrolase activity"/>
    <property type="evidence" value="ECO:0007669"/>
    <property type="project" value="UniProtKB-KW"/>
</dbReference>
<dbReference type="Gene3D" id="1.10.150.240">
    <property type="entry name" value="Putative phosphatase, domain 2"/>
    <property type="match status" value="1"/>
</dbReference>
<keyword evidence="5" id="KW-0378">Hydrolase</keyword>
<proteinExistence type="inferred from homology"/>
<dbReference type="InterPro" id="IPR006439">
    <property type="entry name" value="HAD-SF_hydro_IA"/>
</dbReference>
<dbReference type="Gene3D" id="3.40.50.1000">
    <property type="entry name" value="HAD superfamily/HAD-like"/>
    <property type="match status" value="1"/>
</dbReference>
<dbReference type="InterPro" id="IPR023198">
    <property type="entry name" value="PGP-like_dom2"/>
</dbReference>
<evidence type="ECO:0000256" key="3">
    <source>
        <dbReference type="ARBA" id="ARBA00022723"/>
    </source>
</evidence>
<keyword evidence="4" id="KW-0460">Magnesium</keyword>
<evidence type="ECO:0000313" key="5">
    <source>
        <dbReference type="EMBL" id="MEX1662850.1"/>
    </source>
</evidence>
<evidence type="ECO:0000256" key="4">
    <source>
        <dbReference type="ARBA" id="ARBA00022842"/>
    </source>
</evidence>
<dbReference type="PANTHER" id="PTHR46193:SF10">
    <property type="entry name" value="6-PHOSPHOGLUCONATE PHOSPHATASE"/>
    <property type="match status" value="1"/>
</dbReference>
<comment type="caution">
    <text evidence="5">The sequence shown here is derived from an EMBL/GenBank/DDBJ whole genome shotgun (WGS) entry which is preliminary data.</text>
</comment>
<organism evidence="5 6">
    <name type="scientific">Thioclava arctica</name>
    <dbReference type="NCBI Taxonomy" id="3238301"/>
    <lineage>
        <taxon>Bacteria</taxon>
        <taxon>Pseudomonadati</taxon>
        <taxon>Pseudomonadota</taxon>
        <taxon>Alphaproteobacteria</taxon>
        <taxon>Rhodobacterales</taxon>
        <taxon>Paracoccaceae</taxon>
        <taxon>Thioclava</taxon>
    </lineage>
</organism>
<dbReference type="RefSeq" id="WP_368392520.1">
    <property type="nucleotide sequence ID" value="NZ_JBFRYC010000009.1"/>
</dbReference>
<dbReference type="EMBL" id="JBFRYC010000009">
    <property type="protein sequence ID" value="MEX1662850.1"/>
    <property type="molecule type" value="Genomic_DNA"/>
</dbReference>
<evidence type="ECO:0000256" key="2">
    <source>
        <dbReference type="ARBA" id="ARBA00006171"/>
    </source>
</evidence>
<dbReference type="InterPro" id="IPR051600">
    <property type="entry name" value="Beta-PGM-like"/>
</dbReference>
<gene>
    <name evidence="5" type="ORF">AB4874_14510</name>
</gene>
<dbReference type="InterPro" id="IPR036412">
    <property type="entry name" value="HAD-like_sf"/>
</dbReference>